<dbReference type="InterPro" id="IPR030492">
    <property type="entry name" value="RHD_CS"/>
</dbReference>
<accession>A0A3G2YQH9</accession>
<dbReference type="GO" id="GO:0045087">
    <property type="term" value="P:innate immune response"/>
    <property type="evidence" value="ECO:0007669"/>
    <property type="project" value="TreeGrafter"/>
</dbReference>
<sequence>MRFRYECEGRSAGSIPGEHSTDSNRTFPAVQILNYKNRAKIRVSLVTKSDPPKPHPHSLVGRDCRDGICEMDIGPDSMIASFSNLGIQCVRRREIMDALQLRLKKKVDPFNVGNAALDIEDMDLNVVRLCFEAFVYDSAQNVVALPPVVSHEIRDRRATSTSELKICRVSQNVGSVRGGDEVFLLCDKVQREDIEVRFFDDSGWEARGLFSQTDVHRQVAIVFTTPPYRDQTVTREVTVRMQLRRPTDNEVSDSMEFRYLPYDYGECQQRDFRTAQPPLHMSTSPPLELLLILKVLGFCSCFISLAASTFTVNFKNYLLREISFVQHQRSDSFHST</sequence>
<dbReference type="InterPro" id="IPR013783">
    <property type="entry name" value="Ig-like_fold"/>
</dbReference>
<dbReference type="Gene3D" id="2.60.40.340">
    <property type="entry name" value="Rel homology domain (RHD), DNA-binding domain"/>
    <property type="match status" value="1"/>
</dbReference>
<dbReference type="AlphaFoldDB" id="A0A3G2YQH9"/>
<dbReference type="InterPro" id="IPR008967">
    <property type="entry name" value="p53-like_TF_DNA-bd_sf"/>
</dbReference>
<dbReference type="Gene3D" id="2.60.40.10">
    <property type="entry name" value="Immunoglobulins"/>
    <property type="match status" value="1"/>
</dbReference>
<dbReference type="GO" id="GO:0000981">
    <property type="term" value="F:DNA-binding transcription factor activity, RNA polymerase II-specific"/>
    <property type="evidence" value="ECO:0007669"/>
    <property type="project" value="TreeGrafter"/>
</dbReference>
<dbReference type="InterPro" id="IPR037059">
    <property type="entry name" value="RHD_DNA_bind_dom_sf"/>
</dbReference>
<dbReference type="GO" id="GO:0000978">
    <property type="term" value="F:RNA polymerase II cis-regulatory region sequence-specific DNA binding"/>
    <property type="evidence" value="ECO:0007669"/>
    <property type="project" value="TreeGrafter"/>
</dbReference>
<dbReference type="GO" id="GO:0005634">
    <property type="term" value="C:nucleus"/>
    <property type="evidence" value="ECO:0007669"/>
    <property type="project" value="TreeGrafter"/>
</dbReference>
<gene>
    <name evidence="3" type="primary">Rel-a</name>
</gene>
<dbReference type="EMBL" id="MH168362">
    <property type="protein sequence ID" value="AYP27511.1"/>
    <property type="molecule type" value="mRNA"/>
</dbReference>
<dbReference type="InterPro" id="IPR000451">
    <property type="entry name" value="NFkB/Dor"/>
</dbReference>
<dbReference type="InterPro" id="IPR033926">
    <property type="entry name" value="IPT_NFkappaB"/>
</dbReference>
<dbReference type="InterPro" id="IPR002909">
    <property type="entry name" value="IPT_dom"/>
</dbReference>
<dbReference type="GO" id="GO:0045944">
    <property type="term" value="P:positive regulation of transcription by RNA polymerase II"/>
    <property type="evidence" value="ECO:0007669"/>
    <property type="project" value="TreeGrafter"/>
</dbReference>
<dbReference type="GO" id="GO:0006954">
    <property type="term" value="P:inflammatory response"/>
    <property type="evidence" value="ECO:0007669"/>
    <property type="project" value="TreeGrafter"/>
</dbReference>
<dbReference type="PROSITE" id="PS01204">
    <property type="entry name" value="REL_1"/>
    <property type="match status" value="1"/>
</dbReference>
<dbReference type="SUPFAM" id="SSF49417">
    <property type="entry name" value="p53-like transcription factors"/>
    <property type="match status" value="1"/>
</dbReference>
<proteinExistence type="evidence at transcript level"/>
<dbReference type="PANTHER" id="PTHR24169:SF25">
    <property type="entry name" value="DORSAL-RELATED IMMUNITY FACTOR DIF-RELATED"/>
    <property type="match status" value="1"/>
</dbReference>
<reference evidence="3" key="1">
    <citation type="submission" date="2018-04" db="EMBL/GenBank/DDBJ databases">
        <title>Cloning and function of some TLR gene in Korean lamprey.</title>
        <authorList>
            <person name="Ding S."/>
            <person name="Zhou Z."/>
            <person name="Wang Y."/>
            <person name="Luo X."/>
            <person name="He Y."/>
            <person name="Zhang Q."/>
        </authorList>
    </citation>
    <scope>NUCLEOTIDE SEQUENCE</scope>
</reference>
<dbReference type="Pfam" id="PF00554">
    <property type="entry name" value="RHD_DNA_bind"/>
    <property type="match status" value="1"/>
</dbReference>
<protein>
    <submittedName>
        <fullName evidence="3">Rel-a</fullName>
    </submittedName>
</protein>
<dbReference type="CDD" id="cd01177">
    <property type="entry name" value="IPT_NFkappaB"/>
    <property type="match status" value="1"/>
</dbReference>
<evidence type="ECO:0000256" key="1">
    <source>
        <dbReference type="SAM" id="MobiDB-lite"/>
    </source>
</evidence>
<dbReference type="InterPro" id="IPR014756">
    <property type="entry name" value="Ig_E-set"/>
</dbReference>
<dbReference type="GO" id="GO:0033554">
    <property type="term" value="P:cellular response to stress"/>
    <property type="evidence" value="ECO:0007669"/>
    <property type="project" value="TreeGrafter"/>
</dbReference>
<evidence type="ECO:0000313" key="3">
    <source>
        <dbReference type="EMBL" id="AYP27511.1"/>
    </source>
</evidence>
<dbReference type="PRINTS" id="PR00057">
    <property type="entry name" value="NFKBTNSCPFCT"/>
</dbReference>
<dbReference type="GO" id="GO:0038061">
    <property type="term" value="P:non-canonical NF-kappaB signal transduction"/>
    <property type="evidence" value="ECO:0007669"/>
    <property type="project" value="TreeGrafter"/>
</dbReference>
<dbReference type="Pfam" id="PF16179">
    <property type="entry name" value="RHD_dimer"/>
    <property type="match status" value="1"/>
</dbReference>
<dbReference type="InterPro" id="IPR032397">
    <property type="entry name" value="RHD_dimer"/>
</dbReference>
<name>A0A3G2YQH9_9PETR</name>
<feature type="domain" description="RHD" evidence="2">
    <location>
        <begin position="1"/>
        <end position="160"/>
    </location>
</feature>
<dbReference type="CDD" id="cd07827">
    <property type="entry name" value="RHD-n"/>
    <property type="match status" value="1"/>
</dbReference>
<dbReference type="FunFam" id="2.60.40.10:FF:000046">
    <property type="entry name" value="Nuclear factor NF-kappa-B p105 subunit"/>
    <property type="match status" value="1"/>
</dbReference>
<dbReference type="GO" id="GO:0034097">
    <property type="term" value="P:response to cytokine"/>
    <property type="evidence" value="ECO:0007669"/>
    <property type="project" value="TreeGrafter"/>
</dbReference>
<dbReference type="PROSITE" id="PS50254">
    <property type="entry name" value="REL_2"/>
    <property type="match status" value="1"/>
</dbReference>
<feature type="region of interest" description="Disordered" evidence="1">
    <location>
        <begin position="1"/>
        <end position="23"/>
    </location>
</feature>
<dbReference type="SMART" id="SM00429">
    <property type="entry name" value="IPT"/>
    <property type="match status" value="1"/>
</dbReference>
<organism evidence="3">
    <name type="scientific">Eudontomyzon morii</name>
    <name type="common">Korean lamprey</name>
    <dbReference type="NCBI Taxonomy" id="682880"/>
    <lineage>
        <taxon>Eukaryota</taxon>
        <taxon>Metazoa</taxon>
        <taxon>Chordata</taxon>
        <taxon>Craniata</taxon>
        <taxon>Vertebrata</taxon>
        <taxon>Cyclostomata</taxon>
        <taxon>Hyperoartia</taxon>
        <taxon>Petromyzontiformes</taxon>
        <taxon>Petromyzontidae</taxon>
        <taxon>Eudontomyzon</taxon>
    </lineage>
</organism>
<dbReference type="GO" id="GO:0007249">
    <property type="term" value="P:canonical NF-kappaB signal transduction"/>
    <property type="evidence" value="ECO:0007669"/>
    <property type="project" value="TreeGrafter"/>
</dbReference>
<dbReference type="InterPro" id="IPR011539">
    <property type="entry name" value="RHD_DNA_bind_dom"/>
</dbReference>
<dbReference type="GO" id="GO:0005737">
    <property type="term" value="C:cytoplasm"/>
    <property type="evidence" value="ECO:0007669"/>
    <property type="project" value="InterPro"/>
</dbReference>
<dbReference type="SUPFAM" id="SSF81296">
    <property type="entry name" value="E set domains"/>
    <property type="match status" value="1"/>
</dbReference>
<evidence type="ECO:0000259" key="2">
    <source>
        <dbReference type="PROSITE" id="PS50254"/>
    </source>
</evidence>
<dbReference type="PANTHER" id="PTHR24169">
    <property type="entry name" value="NUCLEAR FACTOR NF-KAPPA-B PROTEIN"/>
    <property type="match status" value="1"/>
</dbReference>